<dbReference type="OrthoDB" id="4454541at2759"/>
<comment type="subcellular location">
    <subcellularLocation>
        <location evidence="3">Cell membrane</location>
        <topology evidence="3">Multi-pass membrane protein</topology>
    </subcellularLocation>
</comment>
<keyword evidence="8 13" id="KW-0812">Transmembrane</keyword>
<comment type="function">
    <text evidence="2">Involved in resistance to gentamicin, tobramycin, and kanamycin. Tobramycin and kanamycin resistance is due to the ACC activity, specified by N-terminal region. The C-terminal region is a kinase that phosphorylates several 4,6-disubstituted aminoglycosides.</text>
</comment>
<keyword evidence="10 13" id="KW-0472">Membrane</keyword>
<dbReference type="InterPro" id="IPR036259">
    <property type="entry name" value="MFS_trans_sf"/>
</dbReference>
<keyword evidence="9 13" id="KW-1133">Transmembrane helix</keyword>
<dbReference type="Gene3D" id="3.30.200.20">
    <property type="entry name" value="Phosphorylase Kinase, domain 1"/>
    <property type="match status" value="1"/>
</dbReference>
<comment type="similarity">
    <text evidence="5">In the C-terminal section; belongs to the aminoglycoside phosphotransferase family.</text>
</comment>
<evidence type="ECO:0000256" key="13">
    <source>
        <dbReference type="SAM" id="Phobius"/>
    </source>
</evidence>
<evidence type="ECO:0000256" key="11">
    <source>
        <dbReference type="ARBA" id="ARBA00023268"/>
    </source>
</evidence>
<dbReference type="PANTHER" id="PTHR23502">
    <property type="entry name" value="MAJOR FACILITATOR SUPERFAMILY"/>
    <property type="match status" value="1"/>
</dbReference>
<feature type="transmembrane region" description="Helical" evidence="13">
    <location>
        <begin position="1157"/>
        <end position="1179"/>
    </location>
</feature>
<dbReference type="InterPro" id="IPR020846">
    <property type="entry name" value="MFS_dom"/>
</dbReference>
<feature type="domain" description="N-acetyltransferase" evidence="15">
    <location>
        <begin position="1504"/>
        <end position="1676"/>
    </location>
</feature>
<feature type="compositionally biased region" description="Basic and acidic residues" evidence="12">
    <location>
        <begin position="922"/>
        <end position="934"/>
    </location>
</feature>
<evidence type="ECO:0000256" key="5">
    <source>
        <dbReference type="ARBA" id="ARBA00008487"/>
    </source>
</evidence>
<sequence length="1692" mass="187915">HPISKEDLFQYTNGRFLTEEEIQCSKRYVRFNIDKLCDVVASLSGSERSTVSRIEKMEGSFSKALLMTTEDGSEYIAKIPCPNAGRPMYCTASEVAVLSFIRKHTTIPVPEVLAWSSDMSNAVGAEYIIMERVPGVQMFKEWDEMGESNRISLIKRLTQWESELSETQFPAYGSLYYKTALSDTKMIPLDSAIDPQGEFCIGPSCDPSWLTQGGHQLLPGFLCGPWRTLCDMGESLIQRSLLRASQHPNRQLPASLYGSTEEHLSLLHVAKEVMPTVAYNSKLLDNTQPILWHTDLHMGNIFVSENDPGKVTGFIDWQNTSISPLFLQVRWPVFLSPPEDYQEGPVMPGLPPGFEDMDDEEREIALYHKAKGTWTKAYEVAGWISPERDLDEIKSRNKLLFEYYISKMAPGTSPDQVKKLWPFNPLSPTSSSLSSVGSFNNRGSTGQSSLEIQHFTSQDMMAPQSAMHSMSVNLGASNEQIFIGESENDDPTKDVIARGIITEEQARGIYERFMNGSKNFLPLFDPVRDTYDSIRSRSLFCFTVIVYLASRAVPDLRSNNHLQRVLQDEAQRLAEDSFFERPTKLETVQGMILLAAYSEKSWFSTALILRTALDSGLEKSLDTLLAQTNTPRSYLSATMEDRILVWQTRTWLITYTTELDIAAGTGRKSRVNELDVAKLRKYLDYPLSLPSDMRTVCIIEIHQLRARARRTIDNTTAGQLLSTELPAIMGRLEEWWKTWDGIHDQNGFHAGAFQRSSLKYMLNYARVYVLCATIARIQKRPSSEVLPDPESDAVLGLWKSLIEIIMGQMAWLVNEAAYRCQLTWAPTYPALTIAFITTFAVRVARWHPALIDQSLVLQRAQQISEILKLPPYPDIHRTVSIFSNYASALFAERSSTTNQGPATSNTAGSSMQPRQSTVNSRSDSDLFDMPRDQGQEQPLQRDAQTHGDSLSEEGRTAEARSDPTLPRLLGEMTIPNWTLSTSIADSFDLFEEGQSDVHQMLLQTTGPAAVDRILIGAGASFCISTGAGPAPDLVVQGTPESRPVCLGQSKFASPNDWPLHKKLSIVVATFLSVINSGIGTSLPSNAVPYIMQEFHVEDATQSNLPTAVFLIGYIVGPLAFSPLSETVGRRLVLLPTFTVFALSTVACALSPNWGSLLFFRFICGTMGSAPQTVVGGVYADMFFDLRERGRVMAFYMASASFGPILGPIISGFASPSYGWRWTFWIASMLAGCAWIGLLFVPETFGPVLSRRDTTGMEDTVANNTVNIVQIVKRPLAMLLFEPIITFTSIYIALAYGLVFFYFQAYPIIFEGVYGFDVQMTSLAFLPVGVGAASTGLVALYWDITYDKAKKHNKPWRFGAELHRLPVSCLGAALLTASLFWLAWTSRQDVHWAVPIASGVVFGFGYQTIFVSLLTYVTDAYKIYSASALASSVILRSVLGALLPLAAKPMYGTLGVSWATSMLGFLSLACVPIPFVLLYKGAWVRERTVAVIIPEETPPISTERLLLRPLRIGNDEDAAGIFSIRSRQDVVDWLWPRIADTTIEETKATMTRKVFKDPDASGAVGRSFFFVIIAKDSPERIVGSLGVNSLSPAPSVGYAIHPSYWGKGYASEALRGVIDAWWKLPRASGMGYVEKLFAAVNCANKGSVKVLQRNGFKTYEEVKLEGDTVAFMELKSPGRADFLTRIDGYDHIQ</sequence>
<dbReference type="Pfam" id="PF13302">
    <property type="entry name" value="Acetyltransf_3"/>
    <property type="match status" value="1"/>
</dbReference>
<dbReference type="GO" id="GO:0022857">
    <property type="term" value="F:transmembrane transporter activity"/>
    <property type="evidence" value="ECO:0007669"/>
    <property type="project" value="InterPro"/>
</dbReference>
<dbReference type="InterPro" id="IPR000182">
    <property type="entry name" value="GNAT_dom"/>
</dbReference>
<feature type="domain" description="Major facilitator superfamily (MFS) profile" evidence="14">
    <location>
        <begin position="1065"/>
        <end position="1481"/>
    </location>
</feature>
<evidence type="ECO:0000313" key="16">
    <source>
        <dbReference type="EMBL" id="RHZ67359.1"/>
    </source>
</evidence>
<dbReference type="SUPFAM" id="SSF56112">
    <property type="entry name" value="Protein kinase-like (PK-like)"/>
    <property type="match status" value="1"/>
</dbReference>
<feature type="transmembrane region" description="Helical" evidence="13">
    <location>
        <begin position="1102"/>
        <end position="1120"/>
    </location>
</feature>
<feature type="transmembrane region" description="Helical" evidence="13">
    <location>
        <begin position="1364"/>
        <end position="1383"/>
    </location>
</feature>
<evidence type="ECO:0000313" key="17">
    <source>
        <dbReference type="Proteomes" id="UP000215305"/>
    </source>
</evidence>
<feature type="transmembrane region" description="Helical" evidence="13">
    <location>
        <begin position="1322"/>
        <end position="1343"/>
    </location>
</feature>
<dbReference type="SUPFAM" id="SSF55729">
    <property type="entry name" value="Acyl-CoA N-acyltransferases (Nat)"/>
    <property type="match status" value="1"/>
</dbReference>
<dbReference type="CDD" id="cd17323">
    <property type="entry name" value="MFS_Tpo1_MDR_like"/>
    <property type="match status" value="1"/>
</dbReference>
<evidence type="ECO:0000256" key="6">
    <source>
        <dbReference type="ARBA" id="ARBA00011931"/>
    </source>
</evidence>
<dbReference type="Gene3D" id="1.20.1250.20">
    <property type="entry name" value="MFS general substrate transporter like domains"/>
    <property type="match status" value="1"/>
</dbReference>
<comment type="similarity">
    <text evidence="4">Belongs to the major facilitator superfamily.</text>
</comment>
<feature type="transmembrane region" description="Helical" evidence="13">
    <location>
        <begin position="1389"/>
        <end position="1415"/>
    </location>
</feature>
<evidence type="ECO:0000256" key="12">
    <source>
        <dbReference type="SAM" id="MobiDB-lite"/>
    </source>
</evidence>
<evidence type="ECO:0000256" key="10">
    <source>
        <dbReference type="ARBA" id="ARBA00023136"/>
    </source>
</evidence>
<feature type="transmembrane region" description="Helical" evidence="13">
    <location>
        <begin position="1191"/>
        <end position="1209"/>
    </location>
</feature>
<dbReference type="PANTHER" id="PTHR23502:SF74">
    <property type="entry name" value="MAJOR FACILITATOR SUPERFAMILY (MFS) PROFILE DOMAIN-CONTAINING PROTEIN"/>
    <property type="match status" value="1"/>
</dbReference>
<dbReference type="Proteomes" id="UP000215305">
    <property type="component" value="Unassembled WGS sequence"/>
</dbReference>
<feature type="transmembrane region" description="Helical" evidence="13">
    <location>
        <begin position="1457"/>
        <end position="1478"/>
    </location>
</feature>
<evidence type="ECO:0000259" key="14">
    <source>
        <dbReference type="PROSITE" id="PS50850"/>
    </source>
</evidence>
<dbReference type="InterPro" id="IPR016181">
    <property type="entry name" value="Acyl_CoA_acyltransferase"/>
</dbReference>
<dbReference type="Gene3D" id="3.90.1200.10">
    <property type="match status" value="1"/>
</dbReference>
<evidence type="ECO:0000256" key="8">
    <source>
        <dbReference type="ARBA" id="ARBA00022692"/>
    </source>
</evidence>
<dbReference type="Pfam" id="PF07690">
    <property type="entry name" value="MFS_1"/>
    <property type="match status" value="1"/>
</dbReference>
<accession>A0A397HVU3</accession>
<feature type="transmembrane region" description="Helical" evidence="13">
    <location>
        <begin position="1132"/>
        <end position="1151"/>
    </location>
</feature>
<evidence type="ECO:0000256" key="2">
    <source>
        <dbReference type="ARBA" id="ARBA00002498"/>
    </source>
</evidence>
<dbReference type="PROSITE" id="PS50850">
    <property type="entry name" value="MFS"/>
    <property type="match status" value="1"/>
</dbReference>
<organism evidence="16 17">
    <name type="scientific">Aspergillus thermomutatus</name>
    <name type="common">Neosartorya pseudofischeri</name>
    <dbReference type="NCBI Taxonomy" id="41047"/>
    <lineage>
        <taxon>Eukaryota</taxon>
        <taxon>Fungi</taxon>
        <taxon>Dikarya</taxon>
        <taxon>Ascomycota</taxon>
        <taxon>Pezizomycotina</taxon>
        <taxon>Eurotiomycetes</taxon>
        <taxon>Eurotiomycetidae</taxon>
        <taxon>Eurotiales</taxon>
        <taxon>Aspergillaceae</taxon>
        <taxon>Aspergillus</taxon>
        <taxon>Aspergillus subgen. Fumigati</taxon>
    </lineage>
</organism>
<evidence type="ECO:0000256" key="3">
    <source>
        <dbReference type="ARBA" id="ARBA00004651"/>
    </source>
</evidence>
<dbReference type="STRING" id="41047.A0A397HVU3"/>
<dbReference type="SUPFAM" id="SSF103473">
    <property type="entry name" value="MFS general substrate transporter"/>
    <property type="match status" value="1"/>
</dbReference>
<feature type="transmembrane region" description="Helical" evidence="13">
    <location>
        <begin position="1278"/>
        <end position="1302"/>
    </location>
</feature>
<gene>
    <name evidence="16" type="ORF">CDV56_109332</name>
</gene>
<keyword evidence="11" id="KW-0511">Multifunctional enzyme</keyword>
<dbReference type="GO" id="GO:0016747">
    <property type="term" value="F:acyltransferase activity, transferring groups other than amino-acyl groups"/>
    <property type="evidence" value="ECO:0007669"/>
    <property type="project" value="InterPro"/>
</dbReference>
<reference evidence="16" key="1">
    <citation type="submission" date="2018-08" db="EMBL/GenBank/DDBJ databases">
        <title>Draft genome sequence of azole-resistant Aspergillus thermomutatus (Neosartorya pseudofischeri) strain HMR AF 39, isolated from a human nasal aspirate.</title>
        <authorList>
            <person name="Parent-Michaud M."/>
            <person name="Dufresne P.J."/>
            <person name="Fournier E."/>
            <person name="Martineau C."/>
            <person name="Moreira S."/>
            <person name="Perkins V."/>
            <person name="De Repentigny L."/>
            <person name="Dufresne S.F."/>
        </authorList>
    </citation>
    <scope>NUCLEOTIDE SEQUENCE [LARGE SCALE GENOMIC DNA]</scope>
    <source>
        <strain evidence="16">HMR AF 39</strain>
    </source>
</reference>
<dbReference type="Pfam" id="PF01636">
    <property type="entry name" value="APH"/>
    <property type="match status" value="1"/>
</dbReference>
<dbReference type="InterPro" id="IPR011701">
    <property type="entry name" value="MFS"/>
</dbReference>
<dbReference type="EC" id="2.7.1.190" evidence="6"/>
<keyword evidence="17" id="KW-1185">Reference proteome</keyword>
<dbReference type="GO" id="GO:0005886">
    <property type="term" value="C:plasma membrane"/>
    <property type="evidence" value="ECO:0007669"/>
    <property type="project" value="UniProtKB-SubCell"/>
</dbReference>
<evidence type="ECO:0000256" key="1">
    <source>
        <dbReference type="ARBA" id="ARBA00001735"/>
    </source>
</evidence>
<evidence type="ECO:0000259" key="15">
    <source>
        <dbReference type="PROSITE" id="PS51186"/>
    </source>
</evidence>
<feature type="transmembrane region" description="Helical" evidence="13">
    <location>
        <begin position="1422"/>
        <end position="1445"/>
    </location>
</feature>
<feature type="transmembrane region" description="Helical" evidence="13">
    <location>
        <begin position="1221"/>
        <end position="1240"/>
    </location>
</feature>
<dbReference type="InterPro" id="IPR002575">
    <property type="entry name" value="Aminoglycoside_PTrfase"/>
</dbReference>
<feature type="region of interest" description="Disordered" evidence="12">
    <location>
        <begin position="894"/>
        <end position="965"/>
    </location>
</feature>
<evidence type="ECO:0000256" key="4">
    <source>
        <dbReference type="ARBA" id="ARBA00008335"/>
    </source>
</evidence>
<dbReference type="FunFam" id="1.20.1250.20:FF:000082">
    <property type="entry name" value="MFS multidrug transporter, putative"/>
    <property type="match status" value="1"/>
</dbReference>
<dbReference type="GO" id="GO:0034071">
    <property type="term" value="F:aminoglycoside phosphotransferase activity"/>
    <property type="evidence" value="ECO:0007669"/>
    <property type="project" value="UniProtKB-EC"/>
</dbReference>
<feature type="non-terminal residue" evidence="16">
    <location>
        <position position="1"/>
    </location>
</feature>
<feature type="compositionally biased region" description="Basic and acidic residues" evidence="12">
    <location>
        <begin position="952"/>
        <end position="961"/>
    </location>
</feature>
<dbReference type="CDD" id="cd12148">
    <property type="entry name" value="fungal_TF_MHR"/>
    <property type="match status" value="1"/>
</dbReference>
<proteinExistence type="inferred from homology"/>
<comment type="catalytic activity">
    <reaction evidence="1">
        <text>a gentamycin + GTP = a gentamycin 2''-phosphate + GDP + H(+)</text>
        <dbReference type="Rhea" id="RHEA:48872"/>
        <dbReference type="ChEBI" id="CHEBI:15378"/>
        <dbReference type="ChEBI" id="CHEBI:37565"/>
        <dbReference type="ChEBI" id="CHEBI:58189"/>
        <dbReference type="ChEBI" id="CHEBI:90218"/>
        <dbReference type="ChEBI" id="CHEBI:90219"/>
        <dbReference type="EC" id="2.7.1.190"/>
    </reaction>
</comment>
<comment type="caution">
    <text evidence="16">The sequence shown here is derived from an EMBL/GenBank/DDBJ whole genome shotgun (WGS) entry which is preliminary data.</text>
</comment>
<evidence type="ECO:0000256" key="7">
    <source>
        <dbReference type="ARBA" id="ARBA00014467"/>
    </source>
</evidence>
<dbReference type="VEuPathDB" id="FungiDB:CDV56_109332"/>
<dbReference type="Gene3D" id="3.40.630.30">
    <property type="match status" value="1"/>
</dbReference>
<dbReference type="GeneID" id="38131306"/>
<feature type="compositionally biased region" description="Polar residues" evidence="12">
    <location>
        <begin position="894"/>
        <end position="921"/>
    </location>
</feature>
<protein>
    <recommendedName>
        <fullName evidence="7">Bifunctional AAC/APH</fullName>
        <ecNumber evidence="6">2.7.1.190</ecNumber>
    </recommendedName>
</protein>
<dbReference type="RefSeq" id="XP_026618610.1">
    <property type="nucleotide sequence ID" value="XM_026762951.1"/>
</dbReference>
<dbReference type="InterPro" id="IPR011009">
    <property type="entry name" value="Kinase-like_dom_sf"/>
</dbReference>
<evidence type="ECO:0000256" key="9">
    <source>
        <dbReference type="ARBA" id="ARBA00022989"/>
    </source>
</evidence>
<dbReference type="PROSITE" id="PS51186">
    <property type="entry name" value="GNAT"/>
    <property type="match status" value="1"/>
</dbReference>
<name>A0A397HVU3_ASPTH</name>
<dbReference type="EMBL" id="NKHU02000007">
    <property type="protein sequence ID" value="RHZ67359.1"/>
    <property type="molecule type" value="Genomic_DNA"/>
</dbReference>